<name>A0A2A9MBM6_BESBE</name>
<evidence type="ECO:0000256" key="10">
    <source>
        <dbReference type="RuleBase" id="RU361143"/>
    </source>
</evidence>
<reference evidence="12 13" key="1">
    <citation type="submission" date="2017-09" db="EMBL/GenBank/DDBJ databases">
        <title>Genome sequencing of Besnoitia besnoiti strain Bb-Ger1.</title>
        <authorList>
            <person name="Schares G."/>
            <person name="Venepally P."/>
            <person name="Lorenzi H.A."/>
        </authorList>
    </citation>
    <scope>NUCLEOTIDE SEQUENCE [LARGE SCALE GENOMIC DNA]</scope>
    <source>
        <strain evidence="12 13">Bb-Ger1</strain>
    </source>
</reference>
<dbReference type="PANTHER" id="PTHR21049:SF0">
    <property type="entry name" value="DOLICHYL-DIPHOSPHOOLIGOSACCHARIDE--PROTEIN GLYCOSYLTRANSFERASE SUBUNIT 1"/>
    <property type="match status" value="1"/>
</dbReference>
<dbReference type="RefSeq" id="XP_029218633.1">
    <property type="nucleotide sequence ID" value="XM_029365050.1"/>
</dbReference>
<feature type="region of interest" description="Disordered" evidence="11">
    <location>
        <begin position="924"/>
        <end position="950"/>
    </location>
</feature>
<dbReference type="KEGG" id="bbes:BESB_066570"/>
<evidence type="ECO:0000256" key="4">
    <source>
        <dbReference type="ARBA" id="ARBA00008905"/>
    </source>
</evidence>
<evidence type="ECO:0000256" key="5">
    <source>
        <dbReference type="ARBA" id="ARBA00022692"/>
    </source>
</evidence>
<comment type="subunit">
    <text evidence="10">Component of the oligosaccharyltransferase (OST) complex.</text>
</comment>
<dbReference type="VEuPathDB" id="ToxoDB:BESB_066570"/>
<evidence type="ECO:0000256" key="8">
    <source>
        <dbReference type="ARBA" id="ARBA00022989"/>
    </source>
</evidence>
<dbReference type="OrthoDB" id="310030at2759"/>
<evidence type="ECO:0000313" key="13">
    <source>
        <dbReference type="Proteomes" id="UP000224006"/>
    </source>
</evidence>
<evidence type="ECO:0000256" key="6">
    <source>
        <dbReference type="ARBA" id="ARBA00022729"/>
    </source>
</evidence>
<dbReference type="InterPro" id="IPR007676">
    <property type="entry name" value="Ribophorin_I"/>
</dbReference>
<evidence type="ECO:0000256" key="3">
    <source>
        <dbReference type="ARBA" id="ARBA00004922"/>
    </source>
</evidence>
<comment type="caution">
    <text evidence="12">The sequence shown here is derived from an EMBL/GenBank/DDBJ whole genome shotgun (WGS) entry which is preliminary data.</text>
</comment>
<organism evidence="12 13">
    <name type="scientific">Besnoitia besnoiti</name>
    <name type="common">Apicomplexan protozoan</name>
    <dbReference type="NCBI Taxonomy" id="94643"/>
    <lineage>
        <taxon>Eukaryota</taxon>
        <taxon>Sar</taxon>
        <taxon>Alveolata</taxon>
        <taxon>Apicomplexa</taxon>
        <taxon>Conoidasida</taxon>
        <taxon>Coccidia</taxon>
        <taxon>Eucoccidiorida</taxon>
        <taxon>Eimeriorina</taxon>
        <taxon>Sarcocystidae</taxon>
        <taxon>Besnoitia</taxon>
    </lineage>
</organism>
<dbReference type="GO" id="GO:0018279">
    <property type="term" value="P:protein N-linked glycosylation via asparagine"/>
    <property type="evidence" value="ECO:0007669"/>
    <property type="project" value="TreeGrafter"/>
</dbReference>
<feature type="transmembrane region" description="Helical" evidence="10">
    <location>
        <begin position="760"/>
        <end position="777"/>
    </location>
</feature>
<dbReference type="EMBL" id="NWUJ01000006">
    <property type="protein sequence ID" value="PFH34624.1"/>
    <property type="molecule type" value="Genomic_DNA"/>
</dbReference>
<evidence type="ECO:0000256" key="11">
    <source>
        <dbReference type="SAM" id="MobiDB-lite"/>
    </source>
</evidence>
<keyword evidence="13" id="KW-1185">Reference proteome</keyword>
<keyword evidence="5 10" id="KW-0812">Transmembrane</keyword>
<evidence type="ECO:0000256" key="9">
    <source>
        <dbReference type="ARBA" id="ARBA00023136"/>
    </source>
</evidence>
<comment type="pathway">
    <text evidence="3 10">Protein modification; protein glycosylation.</text>
</comment>
<feature type="compositionally biased region" description="Low complexity" evidence="11">
    <location>
        <begin position="9"/>
        <end position="57"/>
    </location>
</feature>
<dbReference type="Proteomes" id="UP000224006">
    <property type="component" value="Chromosome VI"/>
</dbReference>
<evidence type="ECO:0000256" key="1">
    <source>
        <dbReference type="ARBA" id="ARBA00002791"/>
    </source>
</evidence>
<dbReference type="GO" id="GO:0008250">
    <property type="term" value="C:oligosaccharyltransferase complex"/>
    <property type="evidence" value="ECO:0007669"/>
    <property type="project" value="UniProtKB-UniRule"/>
</dbReference>
<sequence>MERRKGLRSAPFSSSASAPLAPLSSELSSPSPSPSPSHSQSLPSSSVSGHASSLPSSSLPLLFSSSPSFSSLTSAELDPHTRANGAPRCGRSSARMSRRDSKAVTSLSSYTSISSPAASSPSLSLRASPALSSPLFHRVCARAPSAFSPACRTAGLLLLFALLLAAASPLSPAFSHASSSSASLCSSRLFVFAEASAYRFDSLEIAHRVPDLLHPLPFPVDATACSLKTLRIQGEKIRETSLKKRTQWRRGEESNEVLEAAMKSGVVIHKLERRLDMRRQVKVSVKATFANHGRETVKDLFILLPFHEAVQVGWLSATQGGKAVAVEAVSSLPRISAFSPSSPSSLSKSPLVVEEIDEALVRAAGLAPAAATPEEDADEAACGVFVLKLKLRRRLEPESKTTVDITYFLGRAYRPTPRAAPPTAVQSVLFAATAAWPAPYPAPRGSSTAVALAPNLSFGAAGAARLVKKYGFKQQSPPQGPWVVSSAEPVLPFEVGRPFILHMPLPLHLGYFLSAERYIEVSHFGNVFVHEWYRLHNDAAQPEGGYDAAAVAGLHGVQAGAPRFSRFMRREGQPEPPPPPQTHLLTHLVAALPKRAFSLEIFDQIGNVSSTRAARIGPEANPTYTELEVYPRFPLLGGWNTDFQLQYNLPARTVVSKHVDAHRYTLNVTLSPPFRDIYTEDLFLSVALPSGAHNINVTSPRAVEWEKTETLHSWLDIVTSRPLVKLYFPSTFVPDRYILQHKVQIAYDYPPFLAVEIFKQLQLCVLIFLVFLAVIFLQRMRFHIASPKEAKELETEETALSIADHLLEVFEELSQSSDDLIEATRRLASSNDSDGEKKHLSLLSEWKASLHAASRALEDNLGLLTKEAQENYFPGLRRSFQLYGHHVEGLATCLMECEGQSTRAAEVAQARADLAATELLKHIQQPEGGIKKRAEREDSARQESAEKKTN</sequence>
<comment type="similarity">
    <text evidence="4 10">Belongs to the OST1 family.</text>
</comment>
<keyword evidence="9 10" id="KW-0472">Membrane</keyword>
<gene>
    <name evidence="12" type="ORF">BESB_066570</name>
</gene>
<comment type="subcellular location">
    <subcellularLocation>
        <location evidence="2 10">Endoplasmic reticulum membrane</location>
        <topology evidence="2 10">Single-pass type I membrane protein</topology>
    </subcellularLocation>
</comment>
<dbReference type="Pfam" id="PF04597">
    <property type="entry name" value="Ribophorin_I"/>
    <property type="match status" value="1"/>
</dbReference>
<protein>
    <recommendedName>
        <fullName evidence="10">Dolichyl-diphosphooligosaccharide--protein glycosyltransferase subunit 1</fullName>
    </recommendedName>
</protein>
<dbReference type="PANTHER" id="PTHR21049">
    <property type="entry name" value="RIBOPHORIN I"/>
    <property type="match status" value="1"/>
</dbReference>
<feature type="region of interest" description="Disordered" evidence="11">
    <location>
        <begin position="1"/>
        <end position="57"/>
    </location>
</feature>
<proteinExistence type="inferred from homology"/>
<keyword evidence="7 10" id="KW-0256">Endoplasmic reticulum</keyword>
<feature type="region of interest" description="Disordered" evidence="11">
    <location>
        <begin position="74"/>
        <end position="103"/>
    </location>
</feature>
<dbReference type="UniPathway" id="UPA00378"/>
<dbReference type="STRING" id="94643.A0A2A9MBM6"/>
<feature type="compositionally biased region" description="Basic and acidic residues" evidence="11">
    <location>
        <begin position="929"/>
        <end position="950"/>
    </location>
</feature>
<accession>A0A2A9MBM6</accession>
<evidence type="ECO:0000313" key="12">
    <source>
        <dbReference type="EMBL" id="PFH34624.1"/>
    </source>
</evidence>
<dbReference type="GeneID" id="40311583"/>
<evidence type="ECO:0000256" key="2">
    <source>
        <dbReference type="ARBA" id="ARBA00004115"/>
    </source>
</evidence>
<comment type="function">
    <text evidence="1 10">Subunit of the oligosaccharyl transferase (OST) complex that catalyzes the initial transfer of a defined glycan (Glc(3)Man(9)GlcNAc(2) in eukaryotes) from the lipid carrier dolichol-pyrophosphate to an asparagine residue within an Asn-X-Ser/Thr consensus motif in nascent polypeptide chains, the first step in protein N-glycosylation. N-glycosylation occurs cotranslationally and the complex associates with the Sec61 complex at the channel-forming translocon complex that mediates protein translocation across the endoplasmic reticulum (ER). All subunits are required for a maximal enzyme activity.</text>
</comment>
<evidence type="ECO:0000256" key="7">
    <source>
        <dbReference type="ARBA" id="ARBA00022824"/>
    </source>
</evidence>
<keyword evidence="6" id="KW-0732">Signal</keyword>
<dbReference type="AlphaFoldDB" id="A0A2A9MBM6"/>
<keyword evidence="8 10" id="KW-1133">Transmembrane helix</keyword>